<reference evidence="1 2" key="1">
    <citation type="submission" date="2015-11" db="EMBL/GenBank/DDBJ databases">
        <title>Genomic analysis of 38 Legionella species identifies large and diverse effector repertoires.</title>
        <authorList>
            <person name="Burstein D."/>
            <person name="Amaro F."/>
            <person name="Zusman T."/>
            <person name="Lifshitz Z."/>
            <person name="Cohen O."/>
            <person name="Gilbert J.A."/>
            <person name="Pupko T."/>
            <person name="Shuman H.A."/>
            <person name="Segal G."/>
        </authorList>
    </citation>
    <scope>NUCLEOTIDE SEQUENCE [LARGE SCALE GENOMIC DNA]</scope>
    <source>
        <strain evidence="1 2">Bercovier 4</strain>
    </source>
</reference>
<dbReference type="PATRIC" id="fig|454.4.peg.2412"/>
<evidence type="ECO:0000313" key="1">
    <source>
        <dbReference type="EMBL" id="KTD15949.1"/>
    </source>
</evidence>
<organism evidence="1 2">
    <name type="scientific">Legionella israelensis</name>
    <dbReference type="NCBI Taxonomy" id="454"/>
    <lineage>
        <taxon>Bacteria</taxon>
        <taxon>Pseudomonadati</taxon>
        <taxon>Pseudomonadota</taxon>
        <taxon>Gammaproteobacteria</taxon>
        <taxon>Legionellales</taxon>
        <taxon>Legionellaceae</taxon>
        <taxon>Legionella</taxon>
    </lineage>
</organism>
<dbReference type="EMBL" id="LNYH01000130">
    <property type="protein sequence ID" value="KTD15949.1"/>
    <property type="molecule type" value="Genomic_DNA"/>
</dbReference>
<evidence type="ECO:0000313" key="2">
    <source>
        <dbReference type="Proteomes" id="UP000054761"/>
    </source>
</evidence>
<dbReference type="RefSeq" id="WP_058502508.1">
    <property type="nucleotide sequence ID" value="NZ_CAAAJA010000146.1"/>
</dbReference>
<keyword evidence="2" id="KW-1185">Reference proteome</keyword>
<protein>
    <submittedName>
        <fullName evidence="1">Uncharacterized protein</fullName>
    </submittedName>
</protein>
<name>A0A0W0V7U7_9GAMM</name>
<gene>
    <name evidence="1" type="ORF">Lisr_2207</name>
</gene>
<comment type="caution">
    <text evidence="1">The sequence shown here is derived from an EMBL/GenBank/DDBJ whole genome shotgun (WGS) entry which is preliminary data.</text>
</comment>
<dbReference type="OrthoDB" id="10001339at2"/>
<sequence>MSFRADLTVKDGVHIFLVVVRNQININFQLSDIPSKEETPYHIRENFNHLLQHFHLNKEANLVRGEDPEHIKRHHIIAEEARIPHTHVGFSEDVTPEMLEEFFKGILLAQKDHTDEDEYQFLDKETIQHILMAYREFYTDFVDSNIQKQFLEERKLTQSEKQSLVRHSQSFFAGTLTSSDKKELKECGIRLPNQSAPENLTLLSLSLLPNMLMQLLASQNDEADVDLENKDNELNIRGSFL</sequence>
<dbReference type="AlphaFoldDB" id="A0A0W0V7U7"/>
<accession>A0A0W0V7U7</accession>
<dbReference type="Proteomes" id="UP000054761">
    <property type="component" value="Unassembled WGS sequence"/>
</dbReference>
<proteinExistence type="predicted"/>